<dbReference type="InterPro" id="IPR036388">
    <property type="entry name" value="WH-like_DNA-bd_sf"/>
</dbReference>
<sequence>MVTLYDVPAEDLIEAVAEELEGRIDEPEWVQFAKTGSSKELPPQNDDFYYVRAASALRKVATKGPIGIERLATSYGGKKRGTTRYRVAKSRHETGSKKVVRVALQALEEEGLVETAKGEGRRITADGQQFLDEIAGDVLDDLVDDKPELERYA</sequence>
<dbReference type="AlphaFoldDB" id="A0ABD5RZ44"/>
<accession>A0ABD5RZ44</accession>
<dbReference type="GO" id="GO:1990904">
    <property type="term" value="C:ribonucleoprotein complex"/>
    <property type="evidence" value="ECO:0007669"/>
    <property type="project" value="UniProtKB-KW"/>
</dbReference>
<dbReference type="GO" id="GO:0005840">
    <property type="term" value="C:ribosome"/>
    <property type="evidence" value="ECO:0007669"/>
    <property type="project" value="UniProtKB-KW"/>
</dbReference>
<reference evidence="5 6" key="1">
    <citation type="journal article" date="2019" name="Int. J. Syst. Evol. Microbiol.">
        <title>The Global Catalogue of Microorganisms (GCM) 10K type strain sequencing project: providing services to taxonomists for standard genome sequencing and annotation.</title>
        <authorList>
            <consortium name="The Broad Institute Genomics Platform"/>
            <consortium name="The Broad Institute Genome Sequencing Center for Infectious Disease"/>
            <person name="Wu L."/>
            <person name="Ma J."/>
        </authorList>
    </citation>
    <scope>NUCLEOTIDE SEQUENCE [LARGE SCALE GENOMIC DNA]</scope>
    <source>
        <strain evidence="5 6">NBRC 111368</strain>
    </source>
</reference>
<dbReference type="PANTHER" id="PTHR11710">
    <property type="entry name" value="40S RIBOSOMAL PROTEIN S19"/>
    <property type="match status" value="1"/>
</dbReference>
<dbReference type="InterPro" id="IPR027548">
    <property type="entry name" value="Ribosomal_eS19_archaeal"/>
</dbReference>
<dbReference type="GO" id="GO:0006412">
    <property type="term" value="P:translation"/>
    <property type="evidence" value="ECO:0007669"/>
    <property type="project" value="UniProtKB-UniRule"/>
</dbReference>
<evidence type="ECO:0000256" key="1">
    <source>
        <dbReference type="ARBA" id="ARBA00010014"/>
    </source>
</evidence>
<dbReference type="InterPro" id="IPR036390">
    <property type="entry name" value="WH_DNA-bd_sf"/>
</dbReference>
<dbReference type="PANTHER" id="PTHR11710:SF0">
    <property type="entry name" value="40S RIBOSOMAL PROTEIN S19"/>
    <property type="match status" value="1"/>
</dbReference>
<evidence type="ECO:0000256" key="2">
    <source>
        <dbReference type="ARBA" id="ARBA00022980"/>
    </source>
</evidence>
<protein>
    <recommendedName>
        <fullName evidence="4">Small ribosomal subunit protein eS19</fullName>
    </recommendedName>
</protein>
<dbReference type="HAMAP" id="MF_01474">
    <property type="entry name" value="Ribosomal_eS19"/>
    <property type="match status" value="1"/>
</dbReference>
<dbReference type="Proteomes" id="UP001596328">
    <property type="component" value="Unassembled WGS sequence"/>
</dbReference>
<evidence type="ECO:0000256" key="3">
    <source>
        <dbReference type="ARBA" id="ARBA00023274"/>
    </source>
</evidence>
<keyword evidence="3 4" id="KW-0687">Ribonucleoprotein</keyword>
<dbReference type="Pfam" id="PF01090">
    <property type="entry name" value="Ribosomal_S19e"/>
    <property type="match status" value="1"/>
</dbReference>
<dbReference type="EMBL" id="JBHSWU010000203">
    <property type="protein sequence ID" value="MFC6724519.1"/>
    <property type="molecule type" value="Genomic_DNA"/>
</dbReference>
<keyword evidence="2 4" id="KW-0689">Ribosomal protein</keyword>
<dbReference type="NCBIfam" id="NF006811">
    <property type="entry name" value="PRK09333.1"/>
    <property type="match status" value="1"/>
</dbReference>
<gene>
    <name evidence="4" type="primary">rps19e</name>
    <name evidence="5" type="ORF">ACFQE1_09055</name>
</gene>
<evidence type="ECO:0000313" key="5">
    <source>
        <dbReference type="EMBL" id="MFC6724519.1"/>
    </source>
</evidence>
<comment type="caution">
    <text evidence="5">The sequence shown here is derived from an EMBL/GenBank/DDBJ whole genome shotgun (WGS) entry which is preliminary data.</text>
</comment>
<dbReference type="SUPFAM" id="SSF46785">
    <property type="entry name" value="Winged helix' DNA-binding domain"/>
    <property type="match status" value="1"/>
</dbReference>
<proteinExistence type="inferred from homology"/>
<organism evidence="5 6">
    <name type="scientific">Halobium palmae</name>
    <dbReference type="NCBI Taxonomy" id="1776492"/>
    <lineage>
        <taxon>Archaea</taxon>
        <taxon>Methanobacteriati</taxon>
        <taxon>Methanobacteriota</taxon>
        <taxon>Stenosarchaea group</taxon>
        <taxon>Halobacteria</taxon>
        <taxon>Halobacteriales</taxon>
        <taxon>Haloferacaceae</taxon>
        <taxon>Halobium</taxon>
    </lineage>
</organism>
<dbReference type="Gene3D" id="1.10.10.10">
    <property type="entry name" value="Winged helix-like DNA-binding domain superfamily/Winged helix DNA-binding domain"/>
    <property type="match status" value="1"/>
</dbReference>
<dbReference type="FunFam" id="1.10.10.10:FF:000118">
    <property type="entry name" value="40S ribosomal protein S19"/>
    <property type="match status" value="1"/>
</dbReference>
<dbReference type="SMART" id="SM01413">
    <property type="entry name" value="Ribosomal_S19e"/>
    <property type="match status" value="1"/>
</dbReference>
<dbReference type="InterPro" id="IPR001266">
    <property type="entry name" value="Ribosomal_eS19"/>
</dbReference>
<evidence type="ECO:0000313" key="6">
    <source>
        <dbReference type="Proteomes" id="UP001596328"/>
    </source>
</evidence>
<keyword evidence="6" id="KW-1185">Reference proteome</keyword>
<evidence type="ECO:0000256" key="4">
    <source>
        <dbReference type="HAMAP-Rule" id="MF_01474"/>
    </source>
</evidence>
<comment type="subunit">
    <text evidence="4">Part of the 30S ribosomal subunit.</text>
</comment>
<name>A0ABD5RZ44_9EURY</name>
<comment type="function">
    <text evidence="4">May be involved in maturation of the 30S ribosomal subunit.</text>
</comment>
<comment type="similarity">
    <text evidence="1 4">Belongs to the eukaryotic ribosomal protein eS19 family.</text>
</comment>